<keyword evidence="3" id="KW-1185">Reference proteome</keyword>
<evidence type="ECO:0000313" key="2">
    <source>
        <dbReference type="EMBL" id="QQV90900.1"/>
    </source>
</evidence>
<feature type="coiled-coil region" evidence="1">
    <location>
        <begin position="584"/>
        <end position="611"/>
    </location>
</feature>
<evidence type="ECO:0000256" key="1">
    <source>
        <dbReference type="SAM" id="Coils"/>
    </source>
</evidence>
<evidence type="ECO:0000313" key="3">
    <source>
        <dbReference type="Proteomes" id="UP000693667"/>
    </source>
</evidence>
<keyword evidence="1" id="KW-0175">Coiled coil</keyword>
<gene>
    <name evidence="2" type="ORF">Freya1_29</name>
</gene>
<protein>
    <submittedName>
        <fullName evidence="2">Uncharacterized protein</fullName>
    </submittedName>
</protein>
<reference evidence="2" key="1">
    <citation type="submission" date="2020-07" db="EMBL/GenBank/DDBJ databases">
        <title>Highly diverse flavobacterial phages as mortality factor during North Sea spring blooms.</title>
        <authorList>
            <person name="Bartlau N."/>
            <person name="Wichels A."/>
            <person name="Krohne G."/>
            <person name="Adriaenssens E.M."/>
            <person name="Heins A."/>
            <person name="Fuchs B.M."/>
            <person name="Amann R."/>
            <person name="Moraru C."/>
        </authorList>
    </citation>
    <scope>NUCLEOTIDE SEQUENCE</scope>
</reference>
<name>A0A8E4ZFB0_9CAUD</name>
<dbReference type="Proteomes" id="UP000693667">
    <property type="component" value="Segment"/>
</dbReference>
<sequence length="1186" mass="132148">MLSALEESKVKEIINWYQQVLENNKDIGDTDEIIEIQELIAALQGSSEIYVVSSDIDMLDKFVELSGLGKEPVDGSLLIRDDFTPFQYWKWDSAETNKGKFSYEFIAAKNETFDPLSELNVYTGRKTADYIATQIKEVKDFLPSEFVLDNSFTLDEPSQYRSKSTGNLSSSISANASSLYAYDPSKTYKVKTTIENESAAGVVYYDENGDDIGYEFESNAGAGVEVDFFEELTIPDNTAFMAFTSYGDFEVYTDSIVEVASKISVDNVASDLLDTEAKAELNKNNLDLTNIEVSNLESRIDDTDLAVLENKSDIENIEGFLPTEFILDESVTLDEPGKFRSKSTGNLSNSSSANASSLYAYDSSKTYKVKGVIYGISAAVVYYYDINGDYLGYQFDNTEYVDLTYFEELTPPAGTVSFAFTSYGEFGLYINEVADVASKIYVDSIESDLEIANTNISNNTSSIAAINELMPDGEVLIPSIVLDEPDKYRSRNTGSLLSSSAANSSSIYPYDSNITYKVKATIQNTSSAAVVYFDVNGDDIGYEFYNETNITTEFFEELTPPTGTTGFAFTSYDDFGLYAIEKTAVASKQDLESLQEEVDELKAEIDEPDSDLLIDEINRYQLARSKNIQVSDEQITIDWYGVEFIEEDTDKNNVTRIGSDMDLHLKASGLPIQNQQRRCVLSKDGTVNYYLDDDNSALKEDGITASVLDGTDGDFMVELPEYWFKVTSELTTFGGEEATKIIVKISEYYQDDSWLFVQRAYTSAVESTVNWNTNQLSSVVTTIFKEGTYTGWGNEDYDINPSASSVLLTKTSLTIDGYTINSADYRGATNRASLDSTLTVDTVDMPAYDGTYDLDVADVSATQQTNVVPFIKCGLGRSLTGSDSRGRIFLRENARANTGRHNIYTYDNHVTLYWLSLVEFATRDLQQPMITAADVDGYTQGGIGVGASSMKFNDFEGFKGNVNDPASISLLPTGITVNLGNNSGQTPYYIPYFPYGTGSGQGGTWVLAGYKPYMVNVMSYRGVENFYGHLYKIMDGINVQMNQLYNRLKEDGNYEAEYVSSGGAKSDIRVYHNKYASTYSEDITEQYDKLTDVLTEDYCIYYIKNLAIGERGHIIPRLTGGKSNNYYNDITEFYNYREQQSITGRVDYMTVAGRLVNTKFCGPLFTYCRNAGNETRASDTTRLDFK</sequence>
<organism evidence="2 3">
    <name type="scientific">Polaribacter phage Freya_1</name>
    <dbReference type="NCBI Taxonomy" id="2745662"/>
    <lineage>
        <taxon>Viruses</taxon>
        <taxon>Duplodnaviria</taxon>
        <taxon>Heunggongvirae</taxon>
        <taxon>Uroviricota</taxon>
        <taxon>Caudoviricetes</taxon>
        <taxon>Forsetiviridae</taxon>
        <taxon>Freyavirus</taxon>
        <taxon>Freyavirus freya</taxon>
    </lineage>
</organism>
<accession>A0A8E4ZFB0</accession>
<proteinExistence type="predicted"/>
<dbReference type="EMBL" id="MT732463">
    <property type="protein sequence ID" value="QQV90900.1"/>
    <property type="molecule type" value="Genomic_DNA"/>
</dbReference>